<evidence type="ECO:0000313" key="4">
    <source>
        <dbReference type="Proteomes" id="UP000193380"/>
    </source>
</evidence>
<proteinExistence type="predicted"/>
<organism evidence="3 4">
    <name type="scientific">Oncorhynchus mykiss</name>
    <name type="common">Rainbow trout</name>
    <name type="synonym">Salmo gairdneri</name>
    <dbReference type="NCBI Taxonomy" id="8022"/>
    <lineage>
        <taxon>Eukaryota</taxon>
        <taxon>Metazoa</taxon>
        <taxon>Chordata</taxon>
        <taxon>Craniata</taxon>
        <taxon>Vertebrata</taxon>
        <taxon>Euteleostomi</taxon>
        <taxon>Actinopterygii</taxon>
        <taxon>Neopterygii</taxon>
        <taxon>Teleostei</taxon>
        <taxon>Protacanthopterygii</taxon>
        <taxon>Salmoniformes</taxon>
        <taxon>Salmonidae</taxon>
        <taxon>Salmoninae</taxon>
        <taxon>Oncorhynchus</taxon>
    </lineage>
</organism>
<dbReference type="GO" id="GO:0007601">
    <property type="term" value="P:visual perception"/>
    <property type="evidence" value="ECO:0007669"/>
    <property type="project" value="TreeGrafter"/>
</dbReference>
<dbReference type="STRING" id="8022.A0A060Y0M1"/>
<dbReference type="GO" id="GO:0016020">
    <property type="term" value="C:membrane"/>
    <property type="evidence" value="ECO:0007669"/>
    <property type="project" value="InterPro"/>
</dbReference>
<dbReference type="GO" id="GO:0001965">
    <property type="term" value="F:G-protein alpha-subunit binding"/>
    <property type="evidence" value="ECO:0007669"/>
    <property type="project" value="TreeGrafter"/>
</dbReference>
<dbReference type="GO" id="GO:0007605">
    <property type="term" value="P:sensory perception of sound"/>
    <property type="evidence" value="ECO:0007669"/>
    <property type="project" value="TreeGrafter"/>
</dbReference>
<dbReference type="EMBL" id="FR906831">
    <property type="protein sequence ID" value="CDQ85493.1"/>
    <property type="molecule type" value="Genomic_DNA"/>
</dbReference>
<keyword evidence="2" id="KW-0677">Repeat</keyword>
<dbReference type="InterPro" id="IPR009039">
    <property type="entry name" value="EAR"/>
</dbReference>
<dbReference type="InterPro" id="IPR005492">
    <property type="entry name" value="EPTP"/>
</dbReference>
<dbReference type="GO" id="GO:0005737">
    <property type="term" value="C:cytoplasm"/>
    <property type="evidence" value="ECO:0007669"/>
    <property type="project" value="TreeGrafter"/>
</dbReference>
<dbReference type="Pfam" id="PF03736">
    <property type="entry name" value="EPTP"/>
    <property type="match status" value="1"/>
</dbReference>
<dbReference type="GO" id="GO:0032420">
    <property type="term" value="C:stereocilium"/>
    <property type="evidence" value="ECO:0007669"/>
    <property type="project" value="TreeGrafter"/>
</dbReference>
<dbReference type="PaxDb" id="8022-A0A060Y0M1"/>
<evidence type="ECO:0000256" key="2">
    <source>
        <dbReference type="ARBA" id="ARBA00022737"/>
    </source>
</evidence>
<evidence type="ECO:0000313" key="3">
    <source>
        <dbReference type="EMBL" id="CDQ85493.1"/>
    </source>
</evidence>
<protein>
    <submittedName>
        <fullName evidence="3">Uncharacterized protein</fullName>
    </submittedName>
</protein>
<dbReference type="PROSITE" id="PS50912">
    <property type="entry name" value="EAR"/>
    <property type="match status" value="2"/>
</dbReference>
<dbReference type="PANTHER" id="PTHR46682:SF1">
    <property type="entry name" value="ADHESION G-PROTEIN COUPLED RECEPTOR V1"/>
    <property type="match status" value="1"/>
</dbReference>
<name>A0A060Y0M1_ONCMY</name>
<dbReference type="InterPro" id="IPR026919">
    <property type="entry name" value="ADGRV1"/>
</dbReference>
<gene>
    <name evidence="3" type="ORF">GSONMT00023657001</name>
</gene>
<accession>A0A060Y0M1</accession>
<dbReference type="PANTHER" id="PTHR46682">
    <property type="entry name" value="ADHESION G-PROTEIN COUPLED RECEPTOR V1"/>
    <property type="match status" value="1"/>
</dbReference>
<sequence>MNGSSYVAITHGALPDSPAVNLSLFRVQQNLNLTLEQSLAVEALDVKHFSIEKRHYLIASSQVFVWTGSVLALHQSLELQGVLSVSPFSHGTTLYLVVCVRRKMGDGCVLFQWSGGHFQNPRPLPVSSRAQQVESLNKGADTLLLVITEGSSSSCEVFVWGSQQLFPQHSQSILHPGLASAQPFTLPSGISEYTHTHNSVCSSLVACFL</sequence>
<dbReference type="AlphaFoldDB" id="A0A060Y0M1"/>
<keyword evidence="1" id="KW-0732">Signal</keyword>
<dbReference type="GO" id="GO:0010855">
    <property type="term" value="F:adenylate cyclase inhibitor activity"/>
    <property type="evidence" value="ECO:0007669"/>
    <property type="project" value="TreeGrafter"/>
</dbReference>
<reference evidence="3" key="2">
    <citation type="submission" date="2014-03" db="EMBL/GenBank/DDBJ databases">
        <authorList>
            <person name="Genoscope - CEA"/>
        </authorList>
    </citation>
    <scope>NUCLEOTIDE SEQUENCE</scope>
</reference>
<evidence type="ECO:0000256" key="1">
    <source>
        <dbReference type="ARBA" id="ARBA00022729"/>
    </source>
</evidence>
<reference evidence="3" key="1">
    <citation type="journal article" date="2014" name="Nat. Commun.">
        <title>The rainbow trout genome provides novel insights into evolution after whole-genome duplication in vertebrates.</title>
        <authorList>
            <person name="Berthelot C."/>
            <person name="Brunet F."/>
            <person name="Chalopin D."/>
            <person name="Juanchich A."/>
            <person name="Bernard M."/>
            <person name="Noel B."/>
            <person name="Bento P."/>
            <person name="Da Silva C."/>
            <person name="Labadie K."/>
            <person name="Alberti A."/>
            <person name="Aury J.M."/>
            <person name="Louis A."/>
            <person name="Dehais P."/>
            <person name="Bardou P."/>
            <person name="Montfort J."/>
            <person name="Klopp C."/>
            <person name="Cabau C."/>
            <person name="Gaspin C."/>
            <person name="Thorgaard G.H."/>
            <person name="Boussaha M."/>
            <person name="Quillet E."/>
            <person name="Guyomard R."/>
            <person name="Galiana D."/>
            <person name="Bobe J."/>
            <person name="Volff J.N."/>
            <person name="Genet C."/>
            <person name="Wincker P."/>
            <person name="Jaillon O."/>
            <person name="Roest Crollius H."/>
            <person name="Guiguen Y."/>
        </authorList>
    </citation>
    <scope>NUCLEOTIDE SEQUENCE [LARGE SCALE GENOMIC DNA]</scope>
</reference>
<dbReference type="Proteomes" id="UP000193380">
    <property type="component" value="Unassembled WGS sequence"/>
</dbReference>
<dbReference type="GO" id="GO:0071277">
    <property type="term" value="P:cellular response to calcium ion"/>
    <property type="evidence" value="ECO:0007669"/>
    <property type="project" value="TreeGrafter"/>
</dbReference>
<dbReference type="GO" id="GO:0004930">
    <property type="term" value="F:G protein-coupled receptor activity"/>
    <property type="evidence" value="ECO:0007669"/>
    <property type="project" value="InterPro"/>
</dbReference>